<comment type="similarity">
    <text evidence="4">Belongs to the group II decarboxylase family. Sphingosine-1-phosphate lyase subfamily.</text>
</comment>
<dbReference type="Gene3D" id="3.90.1150.10">
    <property type="entry name" value="Aspartate Aminotransferase, domain 1"/>
    <property type="match status" value="1"/>
</dbReference>
<dbReference type="PANTHER" id="PTHR42735">
    <property type="match status" value="1"/>
</dbReference>
<evidence type="ECO:0000313" key="7">
    <source>
        <dbReference type="EMBL" id="ABQ19077.1"/>
    </source>
</evidence>
<evidence type="ECO:0000256" key="2">
    <source>
        <dbReference type="ARBA" id="ARBA00022898"/>
    </source>
</evidence>
<sequence length="557" mass="63008">MSHVLSDRWLALSANQLNPRFEQHYFAVKAKFFSRDPALWPLYRSLEIQPLLQSRRESPVYDHHLFKQLTTREEVPPFSRYQGKPFDEVALYAAQHSKNWDDPRSVENVISTPSDPAIHGALLAMIANPNLVYGEYSGMAAELEKLVVRQIASLAGYSTEQATGIFTQGGTFCNLYGYLLGLRKALPSSISQGISTGSLRMLNSEAGHYSNMTNLALLGISVQSQVIRVRVNDNNEIDLIDLHRQLSRCFEQEQVVPTIMLTFGTTDTFALDDIKAVYDIRESLCHQYGVRRKPHIHVDAAVGWSLLFFASYDLQRNPLAINAATLSAITEWLPKIRALQWADSFTVDFQKWGYVPYTSSLVMIKNRHDLQALKSDPSYFSYFETARQQETHLQATIECSRSAVGVFAAYSALQMMGIDGYQTILAHGLQNASYLRAQLATLAHCKLIAEQNHGPSVAFRLYPPSVKSAHDAFALEMDLCQHPDYVEKMVTHTLYHRSHFLARKGQTLNSNWVESLTRTHYDPEGHCLHLPGEKVVLMNPHTMRTHLDAFIAEMSLR</sequence>
<dbReference type="SUPFAM" id="SSF53383">
    <property type="entry name" value="PLP-dependent transferases"/>
    <property type="match status" value="1"/>
</dbReference>
<evidence type="ECO:0000313" key="8">
    <source>
        <dbReference type="Proteomes" id="UP000000249"/>
    </source>
</evidence>
<dbReference type="Gene3D" id="3.40.640.10">
    <property type="entry name" value="Type I PLP-dependent aspartate aminotransferase-like (Major domain)"/>
    <property type="match status" value="1"/>
</dbReference>
<evidence type="ECO:0000256" key="5">
    <source>
        <dbReference type="PIRSR" id="PIRSR602129-50"/>
    </source>
</evidence>
<reference evidence="7 8" key="1">
    <citation type="submission" date="2007-03" db="EMBL/GenBank/DDBJ databases">
        <authorList>
            <person name="Heidelberg J."/>
        </authorList>
    </citation>
    <scope>NUCLEOTIDE SEQUENCE [LARGE SCALE GENOMIC DNA]</scope>
    <source>
        <strain evidence="8">ATCC 39541 / Classical Ogawa 395 / O395</strain>
    </source>
</reference>
<evidence type="ECO:0000256" key="4">
    <source>
        <dbReference type="ARBA" id="ARBA00038302"/>
    </source>
</evidence>
<dbReference type="PANTHER" id="PTHR42735:SF6">
    <property type="entry name" value="SPHINGOSINE-1-PHOSPHATE LYASE 1"/>
    <property type="match status" value="1"/>
</dbReference>
<feature type="modified residue" description="N6-(pyridoxal phosphate)lysine" evidence="5">
    <location>
        <position position="351"/>
    </location>
</feature>
<dbReference type="InterPro" id="IPR015424">
    <property type="entry name" value="PyrdxlP-dep_Trfase"/>
</dbReference>
<dbReference type="GO" id="GO:0030170">
    <property type="term" value="F:pyridoxal phosphate binding"/>
    <property type="evidence" value="ECO:0007669"/>
    <property type="project" value="InterPro"/>
</dbReference>
<dbReference type="AlphaFoldDB" id="A0A0H3AE79"/>
<dbReference type="InterPro" id="IPR015421">
    <property type="entry name" value="PyrdxlP-dep_Trfase_major"/>
</dbReference>
<dbReference type="RefSeq" id="WP_000020017.1">
    <property type="nucleotide sequence ID" value="NC_009456.1"/>
</dbReference>
<dbReference type="OrthoDB" id="9803665at2"/>
<dbReference type="GO" id="GO:0030149">
    <property type="term" value="P:sphingolipid catabolic process"/>
    <property type="evidence" value="ECO:0007669"/>
    <property type="project" value="TreeGrafter"/>
</dbReference>
<gene>
    <name evidence="7" type="ordered locus">VC0395_0961</name>
</gene>
<dbReference type="GO" id="GO:0008117">
    <property type="term" value="F:sphinganine-1-phosphate aldolase activity"/>
    <property type="evidence" value="ECO:0007669"/>
    <property type="project" value="TreeGrafter"/>
</dbReference>
<dbReference type="EMBL" id="CP000626">
    <property type="protein sequence ID" value="ABQ19077.1"/>
    <property type="molecule type" value="Genomic_DNA"/>
</dbReference>
<evidence type="ECO:0000256" key="3">
    <source>
        <dbReference type="ARBA" id="ARBA00023239"/>
    </source>
</evidence>
<dbReference type="Proteomes" id="UP000000249">
    <property type="component" value="Chromosome 2"/>
</dbReference>
<dbReference type="KEGG" id="vcr:VC395_A0306"/>
<organism evidence="7 8">
    <name type="scientific">Vibrio cholerae serotype O1 (strain ATCC 39541 / Classical Ogawa 395 / O395)</name>
    <dbReference type="NCBI Taxonomy" id="345073"/>
    <lineage>
        <taxon>Bacteria</taxon>
        <taxon>Pseudomonadati</taxon>
        <taxon>Pseudomonadota</taxon>
        <taxon>Gammaproteobacteria</taxon>
        <taxon>Vibrionales</taxon>
        <taxon>Vibrionaceae</taxon>
        <taxon>Vibrio</taxon>
    </lineage>
</organism>
<evidence type="ECO:0000256" key="6">
    <source>
        <dbReference type="RuleBase" id="RU000382"/>
    </source>
</evidence>
<dbReference type="InterPro" id="IPR015422">
    <property type="entry name" value="PyrdxlP-dep_Trfase_small"/>
</dbReference>
<keyword evidence="2 5" id="KW-0663">Pyridoxal phosphate</keyword>
<dbReference type="GO" id="GO:0019752">
    <property type="term" value="P:carboxylic acid metabolic process"/>
    <property type="evidence" value="ECO:0007669"/>
    <property type="project" value="InterPro"/>
</dbReference>
<accession>A0A0H3AE79</accession>
<dbReference type="InterPro" id="IPR002129">
    <property type="entry name" value="PyrdxlP-dep_de-COase"/>
</dbReference>
<name>A0A0H3AE79_VIBC3</name>
<proteinExistence type="inferred from homology"/>
<dbReference type="GO" id="GO:0016020">
    <property type="term" value="C:membrane"/>
    <property type="evidence" value="ECO:0007669"/>
    <property type="project" value="GOC"/>
</dbReference>
<dbReference type="KEGG" id="vco:VC0395_0961"/>
<evidence type="ECO:0000256" key="1">
    <source>
        <dbReference type="ARBA" id="ARBA00001933"/>
    </source>
</evidence>
<dbReference type="InterPro" id="IPR050477">
    <property type="entry name" value="GrpII_AminoAcid_Decarb"/>
</dbReference>
<keyword evidence="3 6" id="KW-0456">Lyase</keyword>
<comment type="cofactor">
    <cofactor evidence="1 5 6">
        <name>pyridoxal 5'-phosphate</name>
        <dbReference type="ChEBI" id="CHEBI:597326"/>
    </cofactor>
</comment>
<dbReference type="eggNOG" id="COG0076">
    <property type="taxonomic scope" value="Bacteria"/>
</dbReference>
<dbReference type="Pfam" id="PF00282">
    <property type="entry name" value="Pyridoxal_deC"/>
    <property type="match status" value="1"/>
</dbReference>
<protein>
    <submittedName>
        <fullName evidence="7">Decarboxylase, group II</fullName>
    </submittedName>
</protein>
<dbReference type="PATRIC" id="fig|345073.21.peg.3065"/>